<comment type="caution">
    <text evidence="5">The sequence shown here is derived from an EMBL/GenBank/DDBJ whole genome shotgun (WGS) entry which is preliminary data.</text>
</comment>
<evidence type="ECO:0000256" key="1">
    <source>
        <dbReference type="ARBA" id="ARBA00023015"/>
    </source>
</evidence>
<dbReference type="InterPro" id="IPR001034">
    <property type="entry name" value="DeoR_HTH"/>
</dbReference>
<keyword evidence="6" id="KW-1185">Reference proteome</keyword>
<accession>A0A2A9DV78</accession>
<dbReference type="EMBL" id="PDJE01000001">
    <property type="protein sequence ID" value="PFG30687.1"/>
    <property type="molecule type" value="Genomic_DNA"/>
</dbReference>
<protein>
    <submittedName>
        <fullName evidence="5">DeoR family transcriptional regulator</fullName>
    </submittedName>
</protein>
<organism evidence="5 6">
    <name type="scientific">Paramicrobacterium agarici</name>
    <dbReference type="NCBI Taxonomy" id="630514"/>
    <lineage>
        <taxon>Bacteria</taxon>
        <taxon>Bacillati</taxon>
        <taxon>Actinomycetota</taxon>
        <taxon>Actinomycetes</taxon>
        <taxon>Micrococcales</taxon>
        <taxon>Microbacteriaceae</taxon>
        <taxon>Paramicrobacterium</taxon>
    </lineage>
</organism>
<dbReference type="Pfam" id="PF08220">
    <property type="entry name" value="HTH_DeoR"/>
    <property type="match status" value="1"/>
</dbReference>
<dbReference type="InterPro" id="IPR050313">
    <property type="entry name" value="Carb_Metab_HTH_regulators"/>
</dbReference>
<dbReference type="PROSITE" id="PS51000">
    <property type="entry name" value="HTH_DEOR_2"/>
    <property type="match status" value="1"/>
</dbReference>
<dbReference type="GO" id="GO:0003677">
    <property type="term" value="F:DNA binding"/>
    <property type="evidence" value="ECO:0007669"/>
    <property type="project" value="UniProtKB-KW"/>
</dbReference>
<evidence type="ECO:0000259" key="4">
    <source>
        <dbReference type="PROSITE" id="PS51000"/>
    </source>
</evidence>
<keyword evidence="3" id="KW-0804">Transcription</keyword>
<dbReference type="SUPFAM" id="SSF100950">
    <property type="entry name" value="NagB/RpiA/CoA transferase-like"/>
    <property type="match status" value="1"/>
</dbReference>
<dbReference type="SUPFAM" id="SSF46785">
    <property type="entry name" value="Winged helix' DNA-binding domain"/>
    <property type="match status" value="1"/>
</dbReference>
<dbReference type="AlphaFoldDB" id="A0A2A9DV78"/>
<dbReference type="PANTHER" id="PTHR30363:SF44">
    <property type="entry name" value="AGA OPERON TRANSCRIPTIONAL REPRESSOR-RELATED"/>
    <property type="match status" value="1"/>
</dbReference>
<evidence type="ECO:0000256" key="3">
    <source>
        <dbReference type="ARBA" id="ARBA00023163"/>
    </source>
</evidence>
<dbReference type="Proteomes" id="UP000221369">
    <property type="component" value="Unassembled WGS sequence"/>
</dbReference>
<sequence length="259" mass="28066">MFANVGFVQRKQRLKQIVSTVLVKNSMEVHELARHFDVSEATIRRDLELLEQQQLLSRTHGGATRHIAFNDVPLGYKTCEDSEEKKRIARAALAYANDARVVGFTGGTTIGEFAPLLSNRDGLTVVTNALNIAIRLTENPRMRVFTVGGEVRSSSQEAVGPSAETFLLDYHIDVSFIGVDGVDGSTGCTNYDQVGAKVNSTMMKQSRKTVVLADATKIGRIALASLCPMNAVSVLITDTRAPDSAVESIEAHGCTVIRA</sequence>
<dbReference type="PROSITE" id="PS00894">
    <property type="entry name" value="HTH_DEOR_1"/>
    <property type="match status" value="1"/>
</dbReference>
<dbReference type="InterPro" id="IPR036390">
    <property type="entry name" value="WH_DNA-bd_sf"/>
</dbReference>
<dbReference type="InterPro" id="IPR018356">
    <property type="entry name" value="Tscrpt_reg_HTH_DeoR_CS"/>
</dbReference>
<evidence type="ECO:0000313" key="6">
    <source>
        <dbReference type="Proteomes" id="UP000221369"/>
    </source>
</evidence>
<gene>
    <name evidence="5" type="ORF">ATJ78_1623</name>
</gene>
<keyword evidence="1" id="KW-0805">Transcription regulation</keyword>
<dbReference type="InterPro" id="IPR036388">
    <property type="entry name" value="WH-like_DNA-bd_sf"/>
</dbReference>
<keyword evidence="2" id="KW-0238">DNA-binding</keyword>
<dbReference type="InterPro" id="IPR037171">
    <property type="entry name" value="NagB/RpiA_transferase-like"/>
</dbReference>
<proteinExistence type="predicted"/>
<dbReference type="InterPro" id="IPR014036">
    <property type="entry name" value="DeoR-like_C"/>
</dbReference>
<reference evidence="5 6" key="1">
    <citation type="submission" date="2017-10" db="EMBL/GenBank/DDBJ databases">
        <title>Sequencing the genomes of 1000 actinobacteria strains.</title>
        <authorList>
            <person name="Klenk H.-P."/>
        </authorList>
    </citation>
    <scope>NUCLEOTIDE SEQUENCE [LARGE SCALE GENOMIC DNA]</scope>
    <source>
        <strain evidence="5 6">DSM 21798</strain>
    </source>
</reference>
<dbReference type="PANTHER" id="PTHR30363">
    <property type="entry name" value="HTH-TYPE TRANSCRIPTIONAL REGULATOR SRLR-RELATED"/>
    <property type="match status" value="1"/>
</dbReference>
<dbReference type="Gene3D" id="1.10.10.10">
    <property type="entry name" value="Winged helix-like DNA-binding domain superfamily/Winged helix DNA-binding domain"/>
    <property type="match status" value="1"/>
</dbReference>
<dbReference type="SMART" id="SM00420">
    <property type="entry name" value="HTH_DEOR"/>
    <property type="match status" value="1"/>
</dbReference>
<dbReference type="Gene3D" id="3.40.50.1360">
    <property type="match status" value="1"/>
</dbReference>
<evidence type="ECO:0000313" key="5">
    <source>
        <dbReference type="EMBL" id="PFG30687.1"/>
    </source>
</evidence>
<dbReference type="Pfam" id="PF00455">
    <property type="entry name" value="DeoRC"/>
    <property type="match status" value="1"/>
</dbReference>
<dbReference type="PRINTS" id="PR00037">
    <property type="entry name" value="HTHLACR"/>
</dbReference>
<evidence type="ECO:0000256" key="2">
    <source>
        <dbReference type="ARBA" id="ARBA00023125"/>
    </source>
</evidence>
<name>A0A2A9DV78_9MICO</name>
<dbReference type="GO" id="GO:0003700">
    <property type="term" value="F:DNA-binding transcription factor activity"/>
    <property type="evidence" value="ECO:0007669"/>
    <property type="project" value="InterPro"/>
</dbReference>
<dbReference type="SMART" id="SM01134">
    <property type="entry name" value="DeoRC"/>
    <property type="match status" value="1"/>
</dbReference>
<feature type="domain" description="HTH deoR-type" evidence="4">
    <location>
        <begin position="10"/>
        <end position="65"/>
    </location>
</feature>